<evidence type="ECO:0008006" key="3">
    <source>
        <dbReference type="Google" id="ProtNLM"/>
    </source>
</evidence>
<evidence type="ECO:0000313" key="2">
    <source>
        <dbReference type="Proteomes" id="UP000319825"/>
    </source>
</evidence>
<dbReference type="SUPFAM" id="SSF89447">
    <property type="entry name" value="AbrB/MazE/MraZ-like"/>
    <property type="match status" value="1"/>
</dbReference>
<dbReference type="RefSeq" id="WP_246140494.1">
    <property type="nucleotide sequence ID" value="NZ_JBIAZH010000010.1"/>
</dbReference>
<dbReference type="EMBL" id="VLKE01000001">
    <property type="protein sequence ID" value="TWH65403.1"/>
    <property type="molecule type" value="Genomic_DNA"/>
</dbReference>
<comment type="caution">
    <text evidence="1">The sequence shown here is derived from an EMBL/GenBank/DDBJ whole genome shotgun (WGS) entry which is preliminary data.</text>
</comment>
<protein>
    <recommendedName>
        <fullName evidence="3">AbrB family looped-hinge helix DNA binding protein</fullName>
    </recommendedName>
</protein>
<keyword evidence="2" id="KW-1185">Reference proteome</keyword>
<dbReference type="AlphaFoldDB" id="A0A562I443"/>
<dbReference type="InterPro" id="IPR037914">
    <property type="entry name" value="SpoVT-AbrB_sf"/>
</dbReference>
<evidence type="ECO:0000313" key="1">
    <source>
        <dbReference type="EMBL" id="TWH65403.1"/>
    </source>
</evidence>
<accession>A0A562I443</accession>
<name>A0A562I443_MICOL</name>
<dbReference type="Proteomes" id="UP000319825">
    <property type="component" value="Unassembled WGS sequence"/>
</dbReference>
<gene>
    <name evidence="1" type="ORF">JD77_00339</name>
</gene>
<reference evidence="1 2" key="1">
    <citation type="submission" date="2019-07" db="EMBL/GenBank/DDBJ databases">
        <title>R&amp;d 2014.</title>
        <authorList>
            <person name="Klenk H.-P."/>
        </authorList>
    </citation>
    <scope>NUCLEOTIDE SEQUENCE [LARGE SCALE GENOMIC DNA]</scope>
    <source>
        <strain evidence="1 2">DSM 43868</strain>
    </source>
</reference>
<organism evidence="1 2">
    <name type="scientific">Micromonospora olivasterospora</name>
    <dbReference type="NCBI Taxonomy" id="1880"/>
    <lineage>
        <taxon>Bacteria</taxon>
        <taxon>Bacillati</taxon>
        <taxon>Actinomycetota</taxon>
        <taxon>Actinomycetes</taxon>
        <taxon>Micromonosporales</taxon>
        <taxon>Micromonosporaceae</taxon>
        <taxon>Micromonospora</taxon>
    </lineage>
</organism>
<sequence>MSTVYGLVTLDSRGRVADRTAMKALGWAPGRRLDIREHRGLIIVAADQQGVFAVTKEGHLRLPAVVRHWCGLTAGDRVFLAAEPDASRLVVHPPAALDAMIAQAHAAALGGDRA</sequence>
<proteinExistence type="predicted"/>